<accession>A0A931J263</accession>
<keyword evidence="2" id="KW-1185">Reference proteome</keyword>
<organism evidence="1 2">
    <name type="scientific">Inhella proteolytica</name>
    <dbReference type="NCBI Taxonomy" id="2795029"/>
    <lineage>
        <taxon>Bacteria</taxon>
        <taxon>Pseudomonadati</taxon>
        <taxon>Pseudomonadota</taxon>
        <taxon>Betaproteobacteria</taxon>
        <taxon>Burkholderiales</taxon>
        <taxon>Sphaerotilaceae</taxon>
        <taxon>Inhella</taxon>
    </lineage>
</organism>
<comment type="caution">
    <text evidence="1">The sequence shown here is derived from an EMBL/GenBank/DDBJ whole genome shotgun (WGS) entry which is preliminary data.</text>
</comment>
<dbReference type="Proteomes" id="UP000613266">
    <property type="component" value="Unassembled WGS sequence"/>
</dbReference>
<reference evidence="1" key="1">
    <citation type="submission" date="2020-12" db="EMBL/GenBank/DDBJ databases">
        <title>The genome sequence of Inhella sp. 1Y17.</title>
        <authorList>
            <person name="Liu Y."/>
        </authorList>
    </citation>
    <scope>NUCLEOTIDE SEQUENCE</scope>
    <source>
        <strain evidence="1">1Y17</strain>
    </source>
</reference>
<dbReference type="EMBL" id="JAEDAK010000005">
    <property type="protein sequence ID" value="MBH9576956.1"/>
    <property type="molecule type" value="Genomic_DNA"/>
</dbReference>
<dbReference type="AlphaFoldDB" id="A0A931J263"/>
<dbReference type="RefSeq" id="WP_198110638.1">
    <property type="nucleotide sequence ID" value="NZ_JAEDAK010000005.1"/>
</dbReference>
<proteinExistence type="predicted"/>
<name>A0A931J263_9BURK</name>
<sequence length="313" mass="34521">MREFLFRSLGPWLLAGLSTSVAADAPRFEFHNHFLLNLHHRLYSGARRPAQLTEAERQAWEPALALYRREYLQRHPLFDEQMDAIKQSLRRAPDAVRTPQGLGLPKELEQALGLAASLYAEESWPLDRARNARWQAGLEALQRRHGAAIASGLEFQLGQGFPAEPIRVDLVVRTGTFEGAYTTQAPAHAVIATGLPAHAGLHALEVLYHEATHTGPADRVFEAVNAAFRDQGGHDVKNQWHGVQFFIVGAVVREALAQAGLPGYVPYGELQGVFARAWPGLPQRLESLWFQGRQQGRSVEALASALVASVPAD</sequence>
<evidence type="ECO:0000313" key="1">
    <source>
        <dbReference type="EMBL" id="MBH9576956.1"/>
    </source>
</evidence>
<gene>
    <name evidence="1" type="ORF">I7X39_08565</name>
</gene>
<evidence type="ECO:0000313" key="2">
    <source>
        <dbReference type="Proteomes" id="UP000613266"/>
    </source>
</evidence>
<protein>
    <submittedName>
        <fullName evidence="1">Uncharacterized protein</fullName>
    </submittedName>
</protein>